<dbReference type="GO" id="GO:0006355">
    <property type="term" value="P:regulation of DNA-templated transcription"/>
    <property type="evidence" value="ECO:0007669"/>
    <property type="project" value="TreeGrafter"/>
</dbReference>
<evidence type="ECO:0000256" key="6">
    <source>
        <dbReference type="ARBA" id="ARBA00022737"/>
    </source>
</evidence>
<dbReference type="InterPro" id="IPR051105">
    <property type="entry name" value="WWC/KIBRA_Hippo_Reg"/>
</dbReference>
<dbReference type="SUPFAM" id="SSF51045">
    <property type="entry name" value="WW domain"/>
    <property type="match status" value="1"/>
</dbReference>
<evidence type="ECO:0000256" key="4">
    <source>
        <dbReference type="ARBA" id="ARBA00022490"/>
    </source>
</evidence>
<dbReference type="PROSITE" id="PS50020">
    <property type="entry name" value="WW_DOMAIN_2"/>
    <property type="match status" value="1"/>
</dbReference>
<feature type="region of interest" description="Disordered" evidence="9">
    <location>
        <begin position="388"/>
        <end position="418"/>
    </location>
</feature>
<proteinExistence type="predicted"/>
<dbReference type="STRING" id="7757.ENSPMAP00000006191"/>
<dbReference type="InterPro" id="IPR001202">
    <property type="entry name" value="WW_dom"/>
</dbReference>
<feature type="coiled-coil region" evidence="8">
    <location>
        <begin position="260"/>
        <end position="287"/>
    </location>
</feature>
<dbReference type="OMA" id="ARWEMFQ"/>
<dbReference type="Ensembl" id="ENSPMAT00000006220.1">
    <property type="protein sequence ID" value="ENSPMAP00000006191.1"/>
    <property type="gene ID" value="ENSPMAG00000005621.1"/>
</dbReference>
<dbReference type="AlphaFoldDB" id="S4RLV5"/>
<protein>
    <recommendedName>
        <fullName evidence="10">WW domain-containing protein</fullName>
    </recommendedName>
</protein>
<feature type="coiled-coil region" evidence="8">
    <location>
        <begin position="122"/>
        <end position="152"/>
    </location>
</feature>
<dbReference type="GO" id="GO:0060090">
    <property type="term" value="F:molecular adaptor activity"/>
    <property type="evidence" value="ECO:0007669"/>
    <property type="project" value="TreeGrafter"/>
</dbReference>
<organism evidence="11">
    <name type="scientific">Petromyzon marinus</name>
    <name type="common">Sea lamprey</name>
    <dbReference type="NCBI Taxonomy" id="7757"/>
    <lineage>
        <taxon>Eukaryota</taxon>
        <taxon>Metazoa</taxon>
        <taxon>Chordata</taxon>
        <taxon>Craniata</taxon>
        <taxon>Vertebrata</taxon>
        <taxon>Cyclostomata</taxon>
        <taxon>Hyperoartia</taxon>
        <taxon>Petromyzontiformes</taxon>
        <taxon>Petromyzontidae</taxon>
        <taxon>Petromyzon</taxon>
    </lineage>
</organism>
<dbReference type="PANTHER" id="PTHR14791:SF29">
    <property type="entry name" value="PROTEIN KIBRA"/>
    <property type="match status" value="1"/>
</dbReference>
<dbReference type="GO" id="GO:0035330">
    <property type="term" value="P:regulation of hippo signaling"/>
    <property type="evidence" value="ECO:0007669"/>
    <property type="project" value="TreeGrafter"/>
</dbReference>
<keyword evidence="7" id="KW-0472">Membrane</keyword>
<dbReference type="GO" id="GO:0046621">
    <property type="term" value="P:negative regulation of organ growth"/>
    <property type="evidence" value="ECO:0007669"/>
    <property type="project" value="TreeGrafter"/>
</dbReference>
<dbReference type="Pfam" id="PF25802">
    <property type="entry name" value="WWC1"/>
    <property type="match status" value="1"/>
</dbReference>
<dbReference type="Gene3D" id="2.20.70.10">
    <property type="match status" value="1"/>
</dbReference>
<sequence>RLTKPLSFADCIGDELPYGWEQAYDPQVGVYYVDHINKVTQIEDPRAQWRGEQEVMLKEYLVVAKDALDARWEMFQVKQQRLALAQEEYQHLSNVWQDKSGSRTSLHSGSSASTKYDPDLLKAEIAETKERVSRLKRELENMTQELNYKEKGIETLREIDRKMAESQGGYKLDEAQAILSELKSIRKAISSGEKEKHDLMQSLAKLKDGFKREDARAQLQGSRGSLVNSNLSLSKPCLDAGSQTDITGVFSGGRAKLAEKVKLNLQYDEAKRRLANIQIELAKLEAEAWPGALEADRDRLLLLGEKEELLRELRYVNPRKRSREEATRLEAERHRLEEELQEARTANTDALTRRLQLQEKRNNLLRQLEDTTRLASYLHTQLKSLSASTLSVSSGSSRGSLASSRGSLSASSKGSLSSLSFTDIYGLPQSEPA</sequence>
<dbReference type="SMART" id="SM00456">
    <property type="entry name" value="WW"/>
    <property type="match status" value="1"/>
</dbReference>
<dbReference type="CDD" id="cd00201">
    <property type="entry name" value="WW"/>
    <property type="match status" value="1"/>
</dbReference>
<evidence type="ECO:0000256" key="8">
    <source>
        <dbReference type="SAM" id="Coils"/>
    </source>
</evidence>
<evidence type="ECO:0000313" key="11">
    <source>
        <dbReference type="Ensembl" id="ENSPMAP00000006191.1"/>
    </source>
</evidence>
<dbReference type="InterPro" id="IPR036020">
    <property type="entry name" value="WW_dom_sf"/>
</dbReference>
<accession>S4RLV5</accession>
<dbReference type="Pfam" id="PF00397">
    <property type="entry name" value="WW"/>
    <property type="match status" value="1"/>
</dbReference>
<keyword evidence="4" id="KW-0963">Cytoplasm</keyword>
<dbReference type="GO" id="GO:0005737">
    <property type="term" value="C:cytoplasm"/>
    <property type="evidence" value="ECO:0007669"/>
    <property type="project" value="UniProtKB-SubCell"/>
</dbReference>
<reference evidence="11" key="2">
    <citation type="submission" date="2025-09" db="UniProtKB">
        <authorList>
            <consortium name="Ensembl"/>
        </authorList>
    </citation>
    <scope>IDENTIFICATION</scope>
</reference>
<evidence type="ECO:0000256" key="3">
    <source>
        <dbReference type="ARBA" id="ARBA00022475"/>
    </source>
</evidence>
<evidence type="ECO:0000256" key="1">
    <source>
        <dbReference type="ARBA" id="ARBA00004236"/>
    </source>
</evidence>
<dbReference type="InterPro" id="IPR057747">
    <property type="entry name" value="WWC1_hairpin"/>
</dbReference>
<dbReference type="GO" id="GO:0016477">
    <property type="term" value="P:cell migration"/>
    <property type="evidence" value="ECO:0007669"/>
    <property type="project" value="TreeGrafter"/>
</dbReference>
<dbReference type="GeneTree" id="ENSGT00410000025556"/>
<evidence type="ECO:0000256" key="7">
    <source>
        <dbReference type="ARBA" id="ARBA00023136"/>
    </source>
</evidence>
<feature type="domain" description="WW" evidence="10">
    <location>
        <begin position="14"/>
        <end position="47"/>
    </location>
</feature>
<dbReference type="HOGENOM" id="CLU_633951_0_0_1"/>
<keyword evidence="8" id="KW-0175">Coiled coil</keyword>
<dbReference type="FunFam" id="2.20.70.10:FF:000001">
    <property type="entry name" value="Membrane-associated guanylate kinase, WW and PDZ domain-containing protein 1"/>
    <property type="match status" value="1"/>
</dbReference>
<comment type="subcellular location">
    <subcellularLocation>
        <location evidence="1">Cell membrane</location>
    </subcellularLocation>
    <subcellularLocation>
        <location evidence="2">Cytoplasm</location>
    </subcellularLocation>
</comment>
<dbReference type="PANTHER" id="PTHR14791">
    <property type="entry name" value="BOMB/KIRA PROTEINS"/>
    <property type="match status" value="1"/>
</dbReference>
<evidence type="ECO:0000256" key="2">
    <source>
        <dbReference type="ARBA" id="ARBA00004496"/>
    </source>
</evidence>
<keyword evidence="3" id="KW-1003">Cell membrane</keyword>
<reference evidence="11" key="1">
    <citation type="submission" date="2025-08" db="UniProtKB">
        <authorList>
            <consortium name="Ensembl"/>
        </authorList>
    </citation>
    <scope>IDENTIFICATION</scope>
</reference>
<evidence type="ECO:0000256" key="5">
    <source>
        <dbReference type="ARBA" id="ARBA00022553"/>
    </source>
</evidence>
<keyword evidence="5" id="KW-0597">Phosphoprotein</keyword>
<name>S4RLV5_PETMA</name>
<keyword evidence="6" id="KW-0677">Repeat</keyword>
<feature type="coiled-coil region" evidence="8">
    <location>
        <begin position="319"/>
        <end position="374"/>
    </location>
</feature>
<dbReference type="GO" id="GO:0019900">
    <property type="term" value="F:kinase binding"/>
    <property type="evidence" value="ECO:0007669"/>
    <property type="project" value="TreeGrafter"/>
</dbReference>
<evidence type="ECO:0000259" key="10">
    <source>
        <dbReference type="PROSITE" id="PS50020"/>
    </source>
</evidence>
<evidence type="ECO:0000256" key="9">
    <source>
        <dbReference type="SAM" id="MobiDB-lite"/>
    </source>
</evidence>